<keyword evidence="3" id="KW-1185">Reference proteome</keyword>
<dbReference type="EMBL" id="CAUEEQ010059124">
    <property type="protein sequence ID" value="CAJ0964137.1"/>
    <property type="molecule type" value="Genomic_DNA"/>
</dbReference>
<comment type="caution">
    <text evidence="2">The sequence shown here is derived from an EMBL/GenBank/DDBJ whole genome shotgun (WGS) entry which is preliminary data.</text>
</comment>
<evidence type="ECO:0000256" key="1">
    <source>
        <dbReference type="SAM" id="MobiDB-lite"/>
    </source>
</evidence>
<proteinExistence type="predicted"/>
<feature type="region of interest" description="Disordered" evidence="1">
    <location>
        <begin position="72"/>
        <end position="117"/>
    </location>
</feature>
<name>A0ABN9MBK1_9NEOB</name>
<reference evidence="2" key="1">
    <citation type="submission" date="2023-07" db="EMBL/GenBank/DDBJ databases">
        <authorList>
            <person name="Stuckert A."/>
        </authorList>
    </citation>
    <scope>NUCLEOTIDE SEQUENCE</scope>
</reference>
<evidence type="ECO:0000313" key="3">
    <source>
        <dbReference type="Proteomes" id="UP001176940"/>
    </source>
</evidence>
<gene>
    <name evidence="2" type="ORF">RIMI_LOCUS18941296</name>
</gene>
<protein>
    <submittedName>
        <fullName evidence="2">Uncharacterized protein</fullName>
    </submittedName>
</protein>
<evidence type="ECO:0000313" key="2">
    <source>
        <dbReference type="EMBL" id="CAJ0964137.1"/>
    </source>
</evidence>
<sequence>MTIRVLGDRGAVTSAVGCCARILSLLKLVGTVREDSSSNVPPVLVEGHLEYEVGIIIDSRQNNCNLQHLPNQAEKRQEHCQPEYHQHAKHMAKHPNVSGSQNSKRRKFTDRHIVTPK</sequence>
<dbReference type="Proteomes" id="UP001176940">
    <property type="component" value="Unassembled WGS sequence"/>
</dbReference>
<accession>A0ABN9MBK1</accession>
<feature type="compositionally biased region" description="Basic and acidic residues" evidence="1">
    <location>
        <begin position="73"/>
        <end position="86"/>
    </location>
</feature>
<organism evidence="2 3">
    <name type="scientific">Ranitomeya imitator</name>
    <name type="common">mimic poison frog</name>
    <dbReference type="NCBI Taxonomy" id="111125"/>
    <lineage>
        <taxon>Eukaryota</taxon>
        <taxon>Metazoa</taxon>
        <taxon>Chordata</taxon>
        <taxon>Craniata</taxon>
        <taxon>Vertebrata</taxon>
        <taxon>Euteleostomi</taxon>
        <taxon>Amphibia</taxon>
        <taxon>Batrachia</taxon>
        <taxon>Anura</taxon>
        <taxon>Neobatrachia</taxon>
        <taxon>Hyloidea</taxon>
        <taxon>Dendrobatidae</taxon>
        <taxon>Dendrobatinae</taxon>
        <taxon>Ranitomeya</taxon>
    </lineage>
</organism>